<name>A0A255H5C4_9ACTN</name>
<comment type="similarity">
    <text evidence="1">Belongs to the YciI family.</text>
</comment>
<dbReference type="SUPFAM" id="SSF54909">
    <property type="entry name" value="Dimeric alpha+beta barrel"/>
    <property type="match status" value="1"/>
</dbReference>
<proteinExistence type="inferred from homology"/>
<dbReference type="AlphaFoldDB" id="A0A255H5C4"/>
<dbReference type="RefSeq" id="WP_094363454.1">
    <property type="nucleotide sequence ID" value="NZ_NMVQ01000009.1"/>
</dbReference>
<keyword evidence="4" id="KW-1185">Reference proteome</keyword>
<dbReference type="InterPro" id="IPR011008">
    <property type="entry name" value="Dimeric_a/b-barrel"/>
</dbReference>
<dbReference type="Gene3D" id="3.30.70.1060">
    <property type="entry name" value="Dimeric alpha+beta barrel"/>
    <property type="match status" value="1"/>
</dbReference>
<evidence type="ECO:0000259" key="2">
    <source>
        <dbReference type="Pfam" id="PF03795"/>
    </source>
</evidence>
<organism evidence="3 4">
    <name type="scientific">Enemella dayhoffiae</name>
    <dbReference type="NCBI Taxonomy" id="2016507"/>
    <lineage>
        <taxon>Bacteria</taxon>
        <taxon>Bacillati</taxon>
        <taxon>Actinomycetota</taxon>
        <taxon>Actinomycetes</taxon>
        <taxon>Propionibacteriales</taxon>
        <taxon>Propionibacteriaceae</taxon>
        <taxon>Enemella</taxon>
    </lineage>
</organism>
<dbReference type="InterPro" id="IPR005545">
    <property type="entry name" value="YCII"/>
</dbReference>
<reference evidence="3 4" key="1">
    <citation type="submission" date="2017-07" db="EMBL/GenBank/DDBJ databases">
        <title>Draft whole genome sequences of clinical Proprionibacteriaceae strains.</title>
        <authorList>
            <person name="Bernier A.-M."/>
            <person name="Bernard K."/>
            <person name="Domingo M.-C."/>
        </authorList>
    </citation>
    <scope>NUCLEOTIDE SEQUENCE [LARGE SCALE GENOMIC DNA]</scope>
    <source>
        <strain evidence="3 4">NML 130396</strain>
    </source>
</reference>
<dbReference type="Pfam" id="PF03795">
    <property type="entry name" value="YCII"/>
    <property type="match status" value="1"/>
</dbReference>
<protein>
    <recommendedName>
        <fullName evidence="2">YCII-related domain-containing protein</fullName>
    </recommendedName>
</protein>
<dbReference type="Proteomes" id="UP000216311">
    <property type="component" value="Unassembled WGS sequence"/>
</dbReference>
<gene>
    <name evidence="3" type="ORF">CGZ93_07130</name>
</gene>
<feature type="domain" description="YCII-related" evidence="2">
    <location>
        <begin position="4"/>
        <end position="84"/>
    </location>
</feature>
<evidence type="ECO:0000313" key="3">
    <source>
        <dbReference type="EMBL" id="OYO22809.1"/>
    </source>
</evidence>
<evidence type="ECO:0000256" key="1">
    <source>
        <dbReference type="ARBA" id="ARBA00007689"/>
    </source>
</evidence>
<accession>A0A255H5C4</accession>
<evidence type="ECO:0000313" key="4">
    <source>
        <dbReference type="Proteomes" id="UP000216311"/>
    </source>
</evidence>
<dbReference type="EMBL" id="NMVQ01000009">
    <property type="protein sequence ID" value="OYO22809.1"/>
    <property type="molecule type" value="Genomic_DNA"/>
</dbReference>
<dbReference type="OrthoDB" id="8968203at2"/>
<comment type="caution">
    <text evidence="3">The sequence shown here is derived from an EMBL/GenBank/DDBJ whole genome shotgun (WGS) entry which is preliminary data.</text>
</comment>
<sequence length="97" mass="10871">MPTYAVHYTYIDDAAERDRVRPAHREFLAELPELLAAGSYAPHEDPGALLLFRADSPEALDRALADDPFRTENVVTAMRIVEWRPVLGPASEQLTSH</sequence>